<keyword evidence="2" id="KW-1185">Reference proteome</keyword>
<keyword evidence="1" id="KW-0282">Flagellum</keyword>
<organism evidence="1 2">
    <name type="scientific">Lachnospira multipara</name>
    <dbReference type="NCBI Taxonomy" id="28051"/>
    <lineage>
        <taxon>Bacteria</taxon>
        <taxon>Bacillati</taxon>
        <taxon>Bacillota</taxon>
        <taxon>Clostridia</taxon>
        <taxon>Lachnospirales</taxon>
        <taxon>Lachnospiraceae</taxon>
        <taxon>Lachnospira</taxon>
    </lineage>
</organism>
<protein>
    <submittedName>
        <fullName evidence="1">Flagellar operon protein TIGR03826</fullName>
    </submittedName>
</protein>
<reference evidence="1 2" key="1">
    <citation type="submission" date="2016-10" db="EMBL/GenBank/DDBJ databases">
        <authorList>
            <person name="de Groot N.N."/>
        </authorList>
    </citation>
    <scope>NUCLEOTIDE SEQUENCE [LARGE SCALE GENOMIC DNA]</scope>
    <source>
        <strain evidence="1 2">D15d</strain>
    </source>
</reference>
<dbReference type="EMBL" id="FNUL01000003">
    <property type="protein sequence ID" value="SEF53889.1"/>
    <property type="molecule type" value="Genomic_DNA"/>
</dbReference>
<accession>A0A1H5STM0</accession>
<dbReference type="STRING" id="1410661.GCA_000702205_01101"/>
<keyword evidence="1" id="KW-0966">Cell projection</keyword>
<dbReference type="Proteomes" id="UP000236726">
    <property type="component" value="Unassembled WGS sequence"/>
</dbReference>
<dbReference type="RefSeq" id="WP_027430900.1">
    <property type="nucleotide sequence ID" value="NZ_FNUL01000003.1"/>
</dbReference>
<keyword evidence="1" id="KW-0969">Cilium</keyword>
<proteinExistence type="predicted"/>
<evidence type="ECO:0000313" key="2">
    <source>
        <dbReference type="Proteomes" id="UP000236726"/>
    </source>
</evidence>
<dbReference type="AlphaFoldDB" id="A0A1H5STM0"/>
<evidence type="ECO:0000313" key="1">
    <source>
        <dbReference type="EMBL" id="SEF53889.1"/>
    </source>
</evidence>
<gene>
    <name evidence="1" type="ORF">SAMN05216537_103126</name>
</gene>
<name>A0A1H5STM0_9FIRM</name>
<dbReference type="Gene3D" id="2.170.220.10">
    <property type="match status" value="1"/>
</dbReference>
<sequence length="136" mass="15807">MEVRNCRGCGRLYNYVGGSYRNLCPDCVKKLEEKFQEVKRYIEDNRVASIRQISEACEVSTKQIEQWIREERLVFSDDSPIAIYCQSCGAPIKSGKYCENCKETMSDQLDQLYGKKPIEEPKKKRSATAKMRFLDN</sequence>